<dbReference type="InterPro" id="IPR046364">
    <property type="entry name" value="Exo70_C"/>
</dbReference>
<dbReference type="SUPFAM" id="SSF74788">
    <property type="entry name" value="Cullin repeat-like"/>
    <property type="match status" value="1"/>
</dbReference>
<dbReference type="PANTHER" id="PTHR12542:SF137">
    <property type="entry name" value="EXOCYST SUBUNIT EXO70 FAMILY PROTEIN"/>
    <property type="match status" value="1"/>
</dbReference>
<comment type="similarity">
    <text evidence="1 3">Belongs to the EXO70 family.</text>
</comment>
<dbReference type="GO" id="GO:0006887">
    <property type="term" value="P:exocytosis"/>
    <property type="evidence" value="ECO:0007669"/>
    <property type="project" value="UniProtKB-KW"/>
</dbReference>
<evidence type="ECO:0000256" key="2">
    <source>
        <dbReference type="ARBA" id="ARBA00022448"/>
    </source>
</evidence>
<dbReference type="Proteomes" id="UP000604825">
    <property type="component" value="Unassembled WGS sequence"/>
</dbReference>
<evidence type="ECO:0000313" key="5">
    <source>
        <dbReference type="EMBL" id="CAD6335351.1"/>
    </source>
</evidence>
<dbReference type="GO" id="GO:0015031">
    <property type="term" value="P:protein transport"/>
    <property type="evidence" value="ECO:0007669"/>
    <property type="project" value="UniProtKB-KW"/>
</dbReference>
<accession>A0A811S1W6</accession>
<dbReference type="PANTHER" id="PTHR12542">
    <property type="entry name" value="EXOCYST COMPLEX PROTEIN EXO70"/>
    <property type="match status" value="1"/>
</dbReference>
<protein>
    <recommendedName>
        <fullName evidence="3">Exocyst subunit Exo70 family protein</fullName>
    </recommendedName>
</protein>
<dbReference type="Gene3D" id="1.20.1280.170">
    <property type="entry name" value="Exocyst complex component Exo70"/>
    <property type="match status" value="1"/>
</dbReference>
<dbReference type="Pfam" id="PF03081">
    <property type="entry name" value="Exo70_C"/>
    <property type="match status" value="1"/>
</dbReference>
<keyword evidence="2 3" id="KW-0813">Transport</keyword>
<name>A0A811S1W6_9POAL</name>
<keyword evidence="3" id="KW-0268">Exocytosis</keyword>
<comment type="caution">
    <text evidence="5">The sequence shown here is derived from an EMBL/GenBank/DDBJ whole genome shotgun (WGS) entry which is preliminary data.</text>
</comment>
<evidence type="ECO:0000256" key="3">
    <source>
        <dbReference type="RuleBase" id="RU365026"/>
    </source>
</evidence>
<dbReference type="GO" id="GO:0005546">
    <property type="term" value="F:phosphatidylinositol-4,5-bisphosphate binding"/>
    <property type="evidence" value="ECO:0007669"/>
    <property type="project" value="InterPro"/>
</dbReference>
<comment type="function">
    <text evidence="3">Component of the exocyst complex.</text>
</comment>
<gene>
    <name evidence="5" type="ORF">NCGR_LOCUS59449</name>
</gene>
<organism evidence="5 6">
    <name type="scientific">Miscanthus lutarioriparius</name>
    <dbReference type="NCBI Taxonomy" id="422564"/>
    <lineage>
        <taxon>Eukaryota</taxon>
        <taxon>Viridiplantae</taxon>
        <taxon>Streptophyta</taxon>
        <taxon>Embryophyta</taxon>
        <taxon>Tracheophyta</taxon>
        <taxon>Spermatophyta</taxon>
        <taxon>Magnoliopsida</taxon>
        <taxon>Liliopsida</taxon>
        <taxon>Poales</taxon>
        <taxon>Poaceae</taxon>
        <taxon>PACMAD clade</taxon>
        <taxon>Panicoideae</taxon>
        <taxon>Andropogonodae</taxon>
        <taxon>Andropogoneae</taxon>
        <taxon>Saccharinae</taxon>
        <taxon>Miscanthus</taxon>
    </lineage>
</organism>
<dbReference type="GO" id="GO:0000145">
    <property type="term" value="C:exocyst"/>
    <property type="evidence" value="ECO:0007669"/>
    <property type="project" value="InterPro"/>
</dbReference>
<evidence type="ECO:0000256" key="1">
    <source>
        <dbReference type="ARBA" id="ARBA00006756"/>
    </source>
</evidence>
<proteinExistence type="inferred from homology"/>
<keyword evidence="3" id="KW-0653">Protein transport</keyword>
<dbReference type="InterPro" id="IPR016159">
    <property type="entry name" value="Cullin_repeat-like_dom_sf"/>
</dbReference>
<dbReference type="AlphaFoldDB" id="A0A811S1W6"/>
<reference evidence="5" key="1">
    <citation type="submission" date="2020-10" db="EMBL/GenBank/DDBJ databases">
        <authorList>
            <person name="Han B."/>
            <person name="Lu T."/>
            <person name="Zhao Q."/>
            <person name="Huang X."/>
            <person name="Zhao Y."/>
        </authorList>
    </citation>
    <scope>NUCLEOTIDE SEQUENCE</scope>
</reference>
<dbReference type="InterPro" id="IPR004140">
    <property type="entry name" value="Exo70"/>
</dbReference>
<keyword evidence="6" id="KW-1185">Reference proteome</keyword>
<dbReference type="EMBL" id="CAJGYO010000018">
    <property type="protein sequence ID" value="CAD6335351.1"/>
    <property type="molecule type" value="Genomic_DNA"/>
</dbReference>
<evidence type="ECO:0000313" key="6">
    <source>
        <dbReference type="Proteomes" id="UP000604825"/>
    </source>
</evidence>
<evidence type="ECO:0000259" key="4">
    <source>
        <dbReference type="Pfam" id="PF03081"/>
    </source>
</evidence>
<sequence length="519" mass="59155">MEGWNGGLGSSWSYLQETVGSKVSSSSGTIVSRLSPGYASSGSRPSSFSMEAAMHFDSLRIHGDVNGHNVDDWEEAEEETGEERMDRIRILVQELFSAPSANCSTKRGDMSAVVERWLKELGLGWVLSHDDGASAWEEEELDRDYAWTWIRALDQIAQTICFMRPHFPDCGSVGLPGICEEQGKIVPNQYHLARFIQETMLKMLAFVDAVVAWDPYTTEEFLSMDLVMLQPYSKLINLLDVYDALSEASDKILMMFNSPTSVEVQRIENEMAILLSAYKSKLGEAIRSIMEKIRTKLLEDGDTSSTSLNPQGSSDIHKATRSVMTYIRFLWFNYSSVDAAISGKCVSHIENVLPLDNMIIEMVSCLLEKLANISESFPDQGIRFLFLLNNSYFLLNSQSSYRLQRPWLPVDLNDQIEDYMERYLQVSWAPLLSFLFNTTPLCLGKNYSPLSKFESEFQKMYTTQKHWKVSDPELRRRLREVITDKIIPGYTEYIEDNKVTNPKFSPQELKAMLQELFEG</sequence>
<dbReference type="OrthoDB" id="642550at2759"/>
<feature type="domain" description="Exocyst complex subunit Exo70 C-terminal" evidence="4">
    <location>
        <begin position="232"/>
        <end position="515"/>
    </location>
</feature>